<protein>
    <submittedName>
        <fullName evidence="1">Uncharacterized protein</fullName>
    </submittedName>
</protein>
<dbReference type="AlphaFoldDB" id="A0A8S9INR1"/>
<reference evidence="1" key="1">
    <citation type="submission" date="2019-12" db="EMBL/GenBank/DDBJ databases">
        <title>Genome sequencing and annotation of Brassica cretica.</title>
        <authorList>
            <person name="Studholme D.J."/>
            <person name="Sarris P.F."/>
        </authorList>
    </citation>
    <scope>NUCLEOTIDE SEQUENCE</scope>
    <source>
        <strain evidence="1">PFS-102/07</strain>
        <tissue evidence="1">Leaf</tissue>
    </source>
</reference>
<accession>A0A8S9INR1</accession>
<sequence>MISVEPGSKAQYTTTLPTVTEELIACCMQIYYIFRSGSSARFAPSTDQFEAPKLSSLKLRTRWAGLDVVSGENYGRSVPNWEWAYEGSKNETFRVLEPELDGDDVDYVGITEKWDSGNEDGGDGSDEQMMEILYLFVYQSNLRHEQVS</sequence>
<proteinExistence type="predicted"/>
<name>A0A8S9INR1_BRACR</name>
<comment type="caution">
    <text evidence="1">The sequence shown here is derived from an EMBL/GenBank/DDBJ whole genome shotgun (WGS) entry which is preliminary data.</text>
</comment>
<dbReference type="EMBL" id="QGKY02001015">
    <property type="protein sequence ID" value="KAF2571508.1"/>
    <property type="molecule type" value="Genomic_DNA"/>
</dbReference>
<evidence type="ECO:0000313" key="1">
    <source>
        <dbReference type="EMBL" id="KAF2571508.1"/>
    </source>
</evidence>
<gene>
    <name evidence="1" type="ORF">F2Q70_00004716</name>
</gene>
<organism evidence="1">
    <name type="scientific">Brassica cretica</name>
    <name type="common">Mustard</name>
    <dbReference type="NCBI Taxonomy" id="69181"/>
    <lineage>
        <taxon>Eukaryota</taxon>
        <taxon>Viridiplantae</taxon>
        <taxon>Streptophyta</taxon>
        <taxon>Embryophyta</taxon>
        <taxon>Tracheophyta</taxon>
        <taxon>Spermatophyta</taxon>
        <taxon>Magnoliopsida</taxon>
        <taxon>eudicotyledons</taxon>
        <taxon>Gunneridae</taxon>
        <taxon>Pentapetalae</taxon>
        <taxon>rosids</taxon>
        <taxon>malvids</taxon>
        <taxon>Brassicales</taxon>
        <taxon>Brassicaceae</taxon>
        <taxon>Brassiceae</taxon>
        <taxon>Brassica</taxon>
    </lineage>
</organism>